<organism evidence="1 2">
    <name type="scientific">Toxoplasma gondii GAB2-2007-GAL-DOM2</name>
    <dbReference type="NCBI Taxonomy" id="1130820"/>
    <lineage>
        <taxon>Eukaryota</taxon>
        <taxon>Sar</taxon>
        <taxon>Alveolata</taxon>
        <taxon>Apicomplexa</taxon>
        <taxon>Conoidasida</taxon>
        <taxon>Coccidia</taxon>
        <taxon>Eucoccidiorida</taxon>
        <taxon>Eimeriorina</taxon>
        <taxon>Sarcocystidae</taxon>
        <taxon>Toxoplasma</taxon>
    </lineage>
</organism>
<dbReference type="Proteomes" id="UP000028837">
    <property type="component" value="Unassembled WGS sequence"/>
</dbReference>
<protein>
    <submittedName>
        <fullName evidence="1">Uncharacterized protein</fullName>
    </submittedName>
</protein>
<gene>
    <name evidence="1" type="ORF">TGDOM2_272645</name>
</gene>
<dbReference type="AlphaFoldDB" id="A0A086KFF0"/>
<sequence>MQLNPEAQKTRFSRRDSLNSQFVGFYVLVRALHSRKTARTRQIVDSAVYDLEMRVRQSQATASLCPRRSSSLLAVLFDFKPSLWQSNLELKYPQW</sequence>
<proteinExistence type="predicted"/>
<comment type="caution">
    <text evidence="1">The sequence shown here is derived from an EMBL/GenBank/DDBJ whole genome shotgun (WGS) entry which is preliminary data.</text>
</comment>
<evidence type="ECO:0000313" key="2">
    <source>
        <dbReference type="Proteomes" id="UP000028837"/>
    </source>
</evidence>
<dbReference type="EMBL" id="AHZU02000547">
    <property type="protein sequence ID" value="KFG43118.1"/>
    <property type="molecule type" value="Genomic_DNA"/>
</dbReference>
<reference evidence="1 2" key="1">
    <citation type="submission" date="2014-02" db="EMBL/GenBank/DDBJ databases">
        <authorList>
            <person name="Sibley D."/>
            <person name="Venepally P."/>
            <person name="Karamycheva S."/>
            <person name="Hadjithomas M."/>
            <person name="Khan A."/>
            <person name="Brunk B."/>
            <person name="Roos D."/>
            <person name="Caler E."/>
            <person name="Lorenzi H."/>
        </authorList>
    </citation>
    <scope>NUCLEOTIDE SEQUENCE [LARGE SCALE GENOMIC DNA]</scope>
    <source>
        <strain evidence="1 2">GAB2-2007-GAL-DOM2</strain>
    </source>
</reference>
<evidence type="ECO:0000313" key="1">
    <source>
        <dbReference type="EMBL" id="KFG43118.1"/>
    </source>
</evidence>
<dbReference type="VEuPathDB" id="ToxoDB:TGDOM2_272645"/>
<name>A0A086KFF0_TOXGO</name>
<accession>A0A086KFF0</accession>